<evidence type="ECO:0000256" key="7">
    <source>
        <dbReference type="ARBA" id="ARBA00047899"/>
    </source>
</evidence>
<comment type="catalytic activity">
    <reaction evidence="8">
        <text>L-seryl-[protein] + ATP = O-phospho-L-seryl-[protein] + ADP + H(+)</text>
        <dbReference type="Rhea" id="RHEA:17989"/>
        <dbReference type="Rhea" id="RHEA-COMP:9863"/>
        <dbReference type="Rhea" id="RHEA-COMP:11604"/>
        <dbReference type="ChEBI" id="CHEBI:15378"/>
        <dbReference type="ChEBI" id="CHEBI:29999"/>
        <dbReference type="ChEBI" id="CHEBI:30616"/>
        <dbReference type="ChEBI" id="CHEBI:83421"/>
        <dbReference type="ChEBI" id="CHEBI:456216"/>
        <dbReference type="EC" id="2.7.11.1"/>
    </reaction>
</comment>
<reference evidence="10" key="5">
    <citation type="submission" date="2025-09" db="UniProtKB">
        <authorList>
            <consortium name="Ensembl"/>
        </authorList>
    </citation>
    <scope>IDENTIFICATION</scope>
</reference>
<keyword evidence="11" id="KW-1185">Reference proteome</keyword>
<dbReference type="SUPFAM" id="SSF48371">
    <property type="entry name" value="ARM repeat"/>
    <property type="match status" value="1"/>
</dbReference>
<reference evidence="11" key="1">
    <citation type="journal article" date="2006" name="Science">
        <title>Ancient noncoding elements conserved in the human genome.</title>
        <authorList>
            <person name="Venkatesh B."/>
            <person name="Kirkness E.F."/>
            <person name="Loh Y.H."/>
            <person name="Halpern A.L."/>
            <person name="Lee A.P."/>
            <person name="Johnson J."/>
            <person name="Dandona N."/>
            <person name="Viswanathan L.D."/>
            <person name="Tay A."/>
            <person name="Venter J.C."/>
            <person name="Strausberg R.L."/>
            <person name="Brenner S."/>
        </authorList>
    </citation>
    <scope>NUCLEOTIDE SEQUENCE [LARGE SCALE GENOMIC DNA]</scope>
</reference>
<feature type="region of interest" description="Disordered" evidence="9">
    <location>
        <begin position="221"/>
        <end position="390"/>
    </location>
</feature>
<reference evidence="11" key="2">
    <citation type="journal article" date="2007" name="PLoS Biol.">
        <title>Survey sequencing and comparative analysis of the elephant shark (Callorhinchus milii) genome.</title>
        <authorList>
            <person name="Venkatesh B."/>
            <person name="Kirkness E.F."/>
            <person name="Loh Y.H."/>
            <person name="Halpern A.L."/>
            <person name="Lee A.P."/>
            <person name="Johnson J."/>
            <person name="Dandona N."/>
            <person name="Viswanathan L.D."/>
            <person name="Tay A."/>
            <person name="Venter J.C."/>
            <person name="Strausberg R.L."/>
            <person name="Brenner S."/>
        </authorList>
    </citation>
    <scope>NUCLEOTIDE SEQUENCE [LARGE SCALE GENOMIC DNA]</scope>
</reference>
<dbReference type="PANTHER" id="PTHR24363">
    <property type="entry name" value="SERINE/THREONINE PROTEIN KINASE"/>
    <property type="match status" value="1"/>
</dbReference>
<keyword evidence="5" id="KW-0418">Kinase</keyword>
<reference evidence="11" key="3">
    <citation type="journal article" date="2014" name="Nature">
        <title>Elephant shark genome provides unique insights into gnathostome evolution.</title>
        <authorList>
            <consortium name="International Elephant Shark Genome Sequencing Consortium"/>
            <person name="Venkatesh B."/>
            <person name="Lee A.P."/>
            <person name="Ravi V."/>
            <person name="Maurya A.K."/>
            <person name="Lian M.M."/>
            <person name="Swann J.B."/>
            <person name="Ohta Y."/>
            <person name="Flajnik M.F."/>
            <person name="Sutoh Y."/>
            <person name="Kasahara M."/>
            <person name="Hoon S."/>
            <person name="Gangu V."/>
            <person name="Roy S.W."/>
            <person name="Irimia M."/>
            <person name="Korzh V."/>
            <person name="Kondrychyn I."/>
            <person name="Lim Z.W."/>
            <person name="Tay B.H."/>
            <person name="Tohari S."/>
            <person name="Kong K.W."/>
            <person name="Ho S."/>
            <person name="Lorente-Galdos B."/>
            <person name="Quilez J."/>
            <person name="Marques-Bonet T."/>
            <person name="Raney B.J."/>
            <person name="Ingham P.W."/>
            <person name="Tay A."/>
            <person name="Hillier L.W."/>
            <person name="Minx P."/>
            <person name="Boehm T."/>
            <person name="Wilson R.K."/>
            <person name="Brenner S."/>
            <person name="Warren W.C."/>
        </authorList>
    </citation>
    <scope>NUCLEOTIDE SEQUENCE [LARGE SCALE GENOMIC DNA]</scope>
</reference>
<keyword evidence="4" id="KW-0547">Nucleotide-binding</keyword>
<dbReference type="PANTHER" id="PTHR24363:SF0">
    <property type="entry name" value="SERINE_THREONINE KINASE LIKE DOMAIN CONTAINING 1"/>
    <property type="match status" value="1"/>
</dbReference>
<dbReference type="STRING" id="7868.ENSCMIP00000001529"/>
<protein>
    <recommendedName>
        <fullName evidence="1">non-specific serine/threonine protein kinase</fullName>
        <ecNumber evidence="1">2.7.11.1</ecNumber>
    </recommendedName>
</protein>
<evidence type="ECO:0000313" key="11">
    <source>
        <dbReference type="Proteomes" id="UP000314986"/>
    </source>
</evidence>
<accession>A0A4W3GU74</accession>
<evidence type="ECO:0000313" key="10">
    <source>
        <dbReference type="Ensembl" id="ENSCMIP00000001529.1"/>
    </source>
</evidence>
<keyword evidence="3" id="KW-0808">Transferase</keyword>
<sequence>MNGIHDILNVMQKFRDNSHICTPCCAALWSIVVNSYNAKIAQREGALDKVCYVLEWHLHNGMVVEAACSALWALALEERLTDSKSEKLTLLLLEGLHIHLRKNLVVKVTYLLLACLIHKSELVAFRILVPEEEKDGLSSIISSYYVHQEDPEIVENICTLFFELVQYKDVKIELLSQNIMQLLNEIKVKYASNEEICSIIESTLLRLQNTQTELDLMLQDQTERDTNESQAESGLTEDGVRYPIKGRAEGDITEGQAEGDITEGQAEGGVTARQAEGRVTAGQAEEGVTAGQAEGGVTEGQAEGGVTEGQAEGGVTEGQTEGGVTEGQAEGGVTEGQTEGGVTEGQAEGGVTEGQAEGGVTEGQAEGGVTEGQAEGGVTEGQAEGGVTEG</sequence>
<organism evidence="10 11">
    <name type="scientific">Callorhinchus milii</name>
    <name type="common">Ghost shark</name>
    <dbReference type="NCBI Taxonomy" id="7868"/>
    <lineage>
        <taxon>Eukaryota</taxon>
        <taxon>Metazoa</taxon>
        <taxon>Chordata</taxon>
        <taxon>Craniata</taxon>
        <taxon>Vertebrata</taxon>
        <taxon>Chondrichthyes</taxon>
        <taxon>Holocephali</taxon>
        <taxon>Chimaeriformes</taxon>
        <taxon>Callorhinchidae</taxon>
        <taxon>Callorhinchus</taxon>
    </lineage>
</organism>
<name>A0A4W3GU74_CALMI</name>
<evidence type="ECO:0000256" key="3">
    <source>
        <dbReference type="ARBA" id="ARBA00022679"/>
    </source>
</evidence>
<evidence type="ECO:0000256" key="2">
    <source>
        <dbReference type="ARBA" id="ARBA00022527"/>
    </source>
</evidence>
<dbReference type="AlphaFoldDB" id="A0A4W3GU74"/>
<keyword evidence="6" id="KW-0067">ATP-binding</keyword>
<dbReference type="Ensembl" id="ENSCMIT00000001593.1">
    <property type="protein sequence ID" value="ENSCMIP00000001529.1"/>
    <property type="gene ID" value="ENSCMIG00000000976.1"/>
</dbReference>
<dbReference type="GO" id="GO:0005524">
    <property type="term" value="F:ATP binding"/>
    <property type="evidence" value="ECO:0007669"/>
    <property type="project" value="UniProtKB-KW"/>
</dbReference>
<evidence type="ECO:0000256" key="6">
    <source>
        <dbReference type="ARBA" id="ARBA00022840"/>
    </source>
</evidence>
<evidence type="ECO:0000256" key="8">
    <source>
        <dbReference type="ARBA" id="ARBA00048679"/>
    </source>
</evidence>
<reference evidence="10" key="4">
    <citation type="submission" date="2025-08" db="UniProtKB">
        <authorList>
            <consortium name="Ensembl"/>
        </authorList>
    </citation>
    <scope>IDENTIFICATION</scope>
</reference>
<dbReference type="InParanoid" id="A0A4W3GU74"/>
<proteinExistence type="predicted"/>
<evidence type="ECO:0000256" key="4">
    <source>
        <dbReference type="ARBA" id="ARBA00022741"/>
    </source>
</evidence>
<feature type="compositionally biased region" description="Gly residues" evidence="9">
    <location>
        <begin position="293"/>
        <end position="390"/>
    </location>
</feature>
<dbReference type="InterPro" id="IPR011989">
    <property type="entry name" value="ARM-like"/>
</dbReference>
<keyword evidence="2" id="KW-0723">Serine/threonine-protein kinase</keyword>
<dbReference type="Gene3D" id="1.25.10.10">
    <property type="entry name" value="Leucine-rich Repeat Variant"/>
    <property type="match status" value="1"/>
</dbReference>
<dbReference type="EC" id="2.7.11.1" evidence="1"/>
<dbReference type="GeneTree" id="ENSGT00390000018038"/>
<comment type="catalytic activity">
    <reaction evidence="7">
        <text>L-threonyl-[protein] + ATP = O-phospho-L-threonyl-[protein] + ADP + H(+)</text>
        <dbReference type="Rhea" id="RHEA:46608"/>
        <dbReference type="Rhea" id="RHEA-COMP:11060"/>
        <dbReference type="Rhea" id="RHEA-COMP:11605"/>
        <dbReference type="ChEBI" id="CHEBI:15378"/>
        <dbReference type="ChEBI" id="CHEBI:30013"/>
        <dbReference type="ChEBI" id="CHEBI:30616"/>
        <dbReference type="ChEBI" id="CHEBI:61977"/>
        <dbReference type="ChEBI" id="CHEBI:456216"/>
        <dbReference type="EC" id="2.7.11.1"/>
    </reaction>
</comment>
<evidence type="ECO:0000256" key="5">
    <source>
        <dbReference type="ARBA" id="ARBA00022777"/>
    </source>
</evidence>
<evidence type="ECO:0000256" key="1">
    <source>
        <dbReference type="ARBA" id="ARBA00012513"/>
    </source>
</evidence>
<dbReference type="Proteomes" id="UP000314986">
    <property type="component" value="Unassembled WGS sequence"/>
</dbReference>
<dbReference type="GO" id="GO:0004674">
    <property type="term" value="F:protein serine/threonine kinase activity"/>
    <property type="evidence" value="ECO:0007669"/>
    <property type="project" value="UniProtKB-KW"/>
</dbReference>
<dbReference type="InterPro" id="IPR016024">
    <property type="entry name" value="ARM-type_fold"/>
</dbReference>
<evidence type="ECO:0000256" key="9">
    <source>
        <dbReference type="SAM" id="MobiDB-lite"/>
    </source>
</evidence>